<name>A0AAV1SL84_9ROSI</name>
<dbReference type="Proteomes" id="UP001314170">
    <property type="component" value="Unassembled WGS sequence"/>
</dbReference>
<dbReference type="AlphaFoldDB" id="A0AAV1SL84"/>
<dbReference type="Gene3D" id="3.80.10.10">
    <property type="entry name" value="Ribonuclease Inhibitor"/>
    <property type="match status" value="1"/>
</dbReference>
<comment type="caution">
    <text evidence="1">The sequence shown here is derived from an EMBL/GenBank/DDBJ whole genome shotgun (WGS) entry which is preliminary data.</text>
</comment>
<sequence length="251" mass="28835">MPRYFCLEKLVVLDLSRSSLVNVWRGRMRRRLLQSDGIVANAPNIAALRLKLSFCSWFSTRKISRFSTFSLPCSLVELNLHGTPIRSLPESIKGLSTLKYRFLRKSQMLQTLPELPSNLLWIDVSSCYSLQRVTNLIGVVIQEDCDHLVQFQDLIKLELIQKSDLHMSRIMETVILQIQPSTFEVLPHPFIALQLSNLVITCFATSEFSFMLAVDVEMKNNTKGKSMVFSPNSLKRSYEEVRMLSLIMVMK</sequence>
<proteinExistence type="predicted"/>
<evidence type="ECO:0000313" key="2">
    <source>
        <dbReference type="Proteomes" id="UP001314170"/>
    </source>
</evidence>
<keyword evidence="2" id="KW-1185">Reference proteome</keyword>
<dbReference type="InterPro" id="IPR032675">
    <property type="entry name" value="LRR_dom_sf"/>
</dbReference>
<gene>
    <name evidence="1" type="ORF">DCAF_LOCUS23738</name>
</gene>
<organism evidence="1 2">
    <name type="scientific">Dovyalis caffra</name>
    <dbReference type="NCBI Taxonomy" id="77055"/>
    <lineage>
        <taxon>Eukaryota</taxon>
        <taxon>Viridiplantae</taxon>
        <taxon>Streptophyta</taxon>
        <taxon>Embryophyta</taxon>
        <taxon>Tracheophyta</taxon>
        <taxon>Spermatophyta</taxon>
        <taxon>Magnoliopsida</taxon>
        <taxon>eudicotyledons</taxon>
        <taxon>Gunneridae</taxon>
        <taxon>Pentapetalae</taxon>
        <taxon>rosids</taxon>
        <taxon>fabids</taxon>
        <taxon>Malpighiales</taxon>
        <taxon>Salicaceae</taxon>
        <taxon>Flacourtieae</taxon>
        <taxon>Dovyalis</taxon>
    </lineage>
</organism>
<evidence type="ECO:0000313" key="1">
    <source>
        <dbReference type="EMBL" id="CAK7351207.1"/>
    </source>
</evidence>
<accession>A0AAV1SL84</accession>
<reference evidence="1 2" key="1">
    <citation type="submission" date="2024-01" db="EMBL/GenBank/DDBJ databases">
        <authorList>
            <person name="Waweru B."/>
        </authorList>
    </citation>
    <scope>NUCLEOTIDE SEQUENCE [LARGE SCALE GENOMIC DNA]</scope>
</reference>
<dbReference type="EMBL" id="CAWUPB010001184">
    <property type="protein sequence ID" value="CAK7351207.1"/>
    <property type="molecule type" value="Genomic_DNA"/>
</dbReference>
<protein>
    <submittedName>
        <fullName evidence="1">Uncharacterized protein</fullName>
    </submittedName>
</protein>
<dbReference type="SUPFAM" id="SSF52058">
    <property type="entry name" value="L domain-like"/>
    <property type="match status" value="1"/>
</dbReference>